<dbReference type="InterPro" id="IPR021150">
    <property type="entry name" value="Ubiq_cyt_c_chap"/>
</dbReference>
<evidence type="ECO:0000313" key="3">
    <source>
        <dbReference type="EMBL" id="KZC03842.1"/>
    </source>
</evidence>
<proteinExistence type="inferred from homology"/>
<sequence length="173" mass="20290">KLMALGYLRYENVVDQLNYSAFYKDYNMPDTFFSWYLVTELHVWMLMVRFMGEGEEGKLVRNNLAEAMWQDVDGRMSKLAVIRPKIKKKQIIELSSQFNAALIGYDEGILSDDKVLASALWSRFFGLECNNPEHIESLVIYVRKQINLLDTIPSQEIFTYSTKLEWIDLRSVR</sequence>
<dbReference type="GO" id="GO:0005739">
    <property type="term" value="C:mitochondrion"/>
    <property type="evidence" value="ECO:0007669"/>
    <property type="project" value="TreeGrafter"/>
</dbReference>
<evidence type="ECO:0000259" key="2">
    <source>
        <dbReference type="Pfam" id="PF03981"/>
    </source>
</evidence>
<dbReference type="InterPro" id="IPR007129">
    <property type="entry name" value="Ubiqinol_cyt_c_chaperone_CPB3"/>
</dbReference>
<keyword evidence="4" id="KW-1185">Reference proteome</keyword>
<protein>
    <submittedName>
        <fullName evidence="3">Ubiquinol-cytochrome c reductase complex chaperone CBP3 like protein</fullName>
    </submittedName>
</protein>
<dbReference type="EMBL" id="KQ434771">
    <property type="protein sequence ID" value="KZC03842.1"/>
    <property type="molecule type" value="Genomic_DNA"/>
</dbReference>
<feature type="domain" description="Ubiquinol-cytochrome c chaperone" evidence="2">
    <location>
        <begin position="25"/>
        <end position="159"/>
    </location>
</feature>
<dbReference type="Proteomes" id="UP000076502">
    <property type="component" value="Unassembled WGS sequence"/>
</dbReference>
<reference evidence="3 4" key="1">
    <citation type="submission" date="2015-07" db="EMBL/GenBank/DDBJ databases">
        <title>The genome of Dufourea novaeangliae.</title>
        <authorList>
            <person name="Pan H."/>
            <person name="Kapheim K."/>
        </authorList>
    </citation>
    <scope>NUCLEOTIDE SEQUENCE [LARGE SCALE GENOMIC DNA]</scope>
    <source>
        <strain evidence="3">0120121106</strain>
        <tissue evidence="3">Whole body</tissue>
    </source>
</reference>
<name>A0A154NWA9_DUFNO</name>
<dbReference type="PANTHER" id="PTHR12184">
    <property type="entry name" value="UBIQUINOL-CYTOCHROME C REDUCTASE COMPLEX ASSEMBLY FACTOR 1 FAMILY MEMBER"/>
    <property type="match status" value="1"/>
</dbReference>
<dbReference type="AlphaFoldDB" id="A0A154NWA9"/>
<evidence type="ECO:0000256" key="1">
    <source>
        <dbReference type="ARBA" id="ARBA00006407"/>
    </source>
</evidence>
<feature type="non-terminal residue" evidence="3">
    <location>
        <position position="1"/>
    </location>
</feature>
<dbReference type="PANTHER" id="PTHR12184:SF1">
    <property type="entry name" value="UBIQUINOL-CYTOCHROME-C REDUCTASE COMPLEX ASSEMBLY FACTOR 1"/>
    <property type="match status" value="1"/>
</dbReference>
<comment type="similarity">
    <text evidence="1">Belongs to the CBP3 family.</text>
</comment>
<dbReference type="OrthoDB" id="4007at2759"/>
<accession>A0A154NWA9</accession>
<organism evidence="3 4">
    <name type="scientific">Dufourea novaeangliae</name>
    <name type="common">Sweat bee</name>
    <dbReference type="NCBI Taxonomy" id="178035"/>
    <lineage>
        <taxon>Eukaryota</taxon>
        <taxon>Metazoa</taxon>
        <taxon>Ecdysozoa</taxon>
        <taxon>Arthropoda</taxon>
        <taxon>Hexapoda</taxon>
        <taxon>Insecta</taxon>
        <taxon>Pterygota</taxon>
        <taxon>Neoptera</taxon>
        <taxon>Endopterygota</taxon>
        <taxon>Hymenoptera</taxon>
        <taxon>Apocrita</taxon>
        <taxon>Aculeata</taxon>
        <taxon>Apoidea</taxon>
        <taxon>Anthophila</taxon>
        <taxon>Halictidae</taxon>
        <taxon>Rophitinae</taxon>
        <taxon>Dufourea</taxon>
    </lineage>
</organism>
<gene>
    <name evidence="3" type="ORF">WN55_01773</name>
</gene>
<evidence type="ECO:0000313" key="4">
    <source>
        <dbReference type="Proteomes" id="UP000076502"/>
    </source>
</evidence>
<dbReference type="GO" id="GO:0034551">
    <property type="term" value="P:mitochondrial respiratory chain complex III assembly"/>
    <property type="evidence" value="ECO:0007669"/>
    <property type="project" value="TreeGrafter"/>
</dbReference>
<dbReference type="Pfam" id="PF03981">
    <property type="entry name" value="Ubiq_cyt_C_chap"/>
    <property type="match status" value="1"/>
</dbReference>
<dbReference type="STRING" id="178035.A0A154NWA9"/>